<evidence type="ECO:0000256" key="8">
    <source>
        <dbReference type="ARBA" id="ARBA00050293"/>
    </source>
</evidence>
<dbReference type="GO" id="GO:0005525">
    <property type="term" value="F:GTP binding"/>
    <property type="evidence" value="ECO:0007669"/>
    <property type="project" value="UniProtKB-UniRule"/>
</dbReference>
<dbReference type="NCBIfam" id="TIGR00231">
    <property type="entry name" value="small_GTP"/>
    <property type="match status" value="1"/>
</dbReference>
<dbReference type="GO" id="GO:0043022">
    <property type="term" value="F:ribosome binding"/>
    <property type="evidence" value="ECO:0007669"/>
    <property type="project" value="UniProtKB-UniRule"/>
</dbReference>
<comment type="similarity">
    <text evidence="10">Belongs to the GTP-binding elongation factor family. LepA subfamily.</text>
</comment>
<dbReference type="SUPFAM" id="SSF52540">
    <property type="entry name" value="P-loop containing nucleoside triphosphate hydrolases"/>
    <property type="match status" value="1"/>
</dbReference>
<gene>
    <name evidence="12 14" type="primary">lepA</name>
    <name evidence="14" type="ORF">GJ688_14235</name>
</gene>
<dbReference type="InterPro" id="IPR009000">
    <property type="entry name" value="Transl_B-barrel_sf"/>
</dbReference>
<dbReference type="SUPFAM" id="SSF54980">
    <property type="entry name" value="EF-G C-terminal domain-like"/>
    <property type="match status" value="2"/>
</dbReference>
<dbReference type="NCBIfam" id="TIGR01393">
    <property type="entry name" value="lepA"/>
    <property type="match status" value="1"/>
</dbReference>
<comment type="catalytic activity">
    <reaction evidence="8 12">
        <text>GTP + H2O = GDP + phosphate + H(+)</text>
        <dbReference type="Rhea" id="RHEA:19669"/>
        <dbReference type="ChEBI" id="CHEBI:15377"/>
        <dbReference type="ChEBI" id="CHEBI:15378"/>
        <dbReference type="ChEBI" id="CHEBI:37565"/>
        <dbReference type="ChEBI" id="CHEBI:43474"/>
        <dbReference type="ChEBI" id="CHEBI:58189"/>
        <dbReference type="EC" id="3.6.5.n1"/>
    </reaction>
</comment>
<evidence type="ECO:0000256" key="1">
    <source>
        <dbReference type="ARBA" id="ARBA00005454"/>
    </source>
</evidence>
<dbReference type="InterPro" id="IPR035647">
    <property type="entry name" value="EFG_III/V"/>
</dbReference>
<keyword evidence="3 12" id="KW-0547">Nucleotide-binding</keyword>
<dbReference type="HAMAP" id="MF_00071">
    <property type="entry name" value="LepA"/>
    <property type="match status" value="1"/>
</dbReference>
<keyword evidence="6 12" id="KW-0342">GTP-binding</keyword>
<keyword evidence="7 12" id="KW-0472">Membrane</keyword>
<dbReference type="Gene3D" id="2.40.30.10">
    <property type="entry name" value="Translation factors"/>
    <property type="match status" value="1"/>
</dbReference>
<evidence type="ECO:0000256" key="3">
    <source>
        <dbReference type="ARBA" id="ARBA00022741"/>
    </source>
</evidence>
<dbReference type="Pfam" id="PF00679">
    <property type="entry name" value="EFG_C"/>
    <property type="match status" value="1"/>
</dbReference>
<dbReference type="InterPro" id="IPR004161">
    <property type="entry name" value="EFTu-like_2"/>
</dbReference>
<comment type="subcellular location">
    <subcellularLocation>
        <location evidence="12">Cell membrane</location>
        <topology evidence="12">Peripheral membrane protein</topology>
        <orientation evidence="12">Cytoplasmic side</orientation>
    </subcellularLocation>
</comment>
<comment type="function">
    <text evidence="9 12">Required for accurate and efficient protein synthesis under certain stress conditions. May act as a fidelity factor of the translation reaction, by catalyzing a one-codon backward translocation of tRNAs on improperly translocated ribosomes. Back-translocation proceeds from a post-translocation (POST) complex to a pre-translocation (PRE) complex, thus giving elongation factor G a second chance to translocate the tRNAs correctly. Binds to ribosomes in a GTP-dependent manner.</text>
</comment>
<dbReference type="InterPro" id="IPR031157">
    <property type="entry name" value="G_TR_CS"/>
</dbReference>
<dbReference type="PANTHER" id="PTHR43512">
    <property type="entry name" value="TRANSLATION FACTOR GUF1-RELATED"/>
    <property type="match status" value="1"/>
</dbReference>
<dbReference type="CDD" id="cd03709">
    <property type="entry name" value="lepA_C"/>
    <property type="match status" value="1"/>
</dbReference>
<dbReference type="GO" id="GO:0003746">
    <property type="term" value="F:translation elongation factor activity"/>
    <property type="evidence" value="ECO:0007669"/>
    <property type="project" value="UniProtKB-UniRule"/>
</dbReference>
<sequence length="601" mass="67061">MGMAQANIRNFCIIAHIDHGKSTLADRILEYTGALTAREMEDQVLDSMDLERERGITIKLQAVRLQYKAKDGQTYTLNLIDTPGHVDFTYEVSRSLAACEGALLIVDAAQGIEAQTLANVYLALENDLEIIPVINKIDLPSAEPERVKQEIEDVIGLDASDAVLASAKSGIGIEEVLEAIVKKIPAPKGEPEEPLQCLIFDSFYDIYKGAISYVRVVQGSVKKGSKIQMMSTGRTFEVTEVGVFAPAPRQVQELSTGEVGFIVASIKNVKDTRVGDTITNAERPAAEPLAGYRQVTPMVYCGLYPVEGADYEDLRDALDKLRLNDASLIYEPETSVALGFGFRCGFLGLLHMEIIQERLEREFDLDLITTAPNVIYRVNQTDGEVVLVDNPTKLPPNQKIESIEEPYVKASIMVPSDFVGAVMELCQEKRGLFTNMDYITNQRVMLVYELPLAEIIFDFFDQLKSRTKGYASLDYELIGYRVSELVKLDILLNGDLIDAFSIIVHRDRAYHRGRALAEKLRDLIPRQMFEVPIQAVIGNKVIARETIKAIRKNVLAKCYGGDISRKRKLLEKQKEGKKRMKQVGSVEIPQEAFMAVLSIDQ</sequence>
<dbReference type="EMBL" id="WNKU01000019">
    <property type="protein sequence ID" value="MTV50132.1"/>
    <property type="molecule type" value="Genomic_DNA"/>
</dbReference>
<dbReference type="Pfam" id="PF06421">
    <property type="entry name" value="LepA_C"/>
    <property type="match status" value="1"/>
</dbReference>
<evidence type="ECO:0000256" key="12">
    <source>
        <dbReference type="HAMAP-Rule" id="MF_00071"/>
    </source>
</evidence>
<dbReference type="FunFam" id="3.30.70.240:FF:000007">
    <property type="entry name" value="Translation factor GUF1, mitochondrial"/>
    <property type="match status" value="1"/>
</dbReference>
<dbReference type="GO" id="GO:0005886">
    <property type="term" value="C:plasma membrane"/>
    <property type="evidence" value="ECO:0007669"/>
    <property type="project" value="UniProtKB-SubCell"/>
</dbReference>
<dbReference type="Pfam" id="PF00009">
    <property type="entry name" value="GTP_EFTU"/>
    <property type="match status" value="1"/>
</dbReference>
<evidence type="ECO:0000256" key="11">
    <source>
        <dbReference type="ARBA" id="ARBA00066744"/>
    </source>
</evidence>
<accession>A0A6I3SNL1</accession>
<name>A0A6I3SNL1_HELMO</name>
<proteinExistence type="inferred from homology"/>
<dbReference type="InterPro" id="IPR000795">
    <property type="entry name" value="T_Tr_GTP-bd_dom"/>
</dbReference>
<dbReference type="FunFam" id="2.40.30.10:FF:000015">
    <property type="entry name" value="Translation factor GUF1, mitochondrial"/>
    <property type="match status" value="1"/>
</dbReference>
<evidence type="ECO:0000313" key="14">
    <source>
        <dbReference type="EMBL" id="MTV50132.1"/>
    </source>
</evidence>
<feature type="domain" description="Tr-type G" evidence="13">
    <location>
        <begin position="6"/>
        <end position="188"/>
    </location>
</feature>
<dbReference type="PANTHER" id="PTHR43512:SF4">
    <property type="entry name" value="TRANSLATION FACTOR GUF1 HOMOLOG, CHLOROPLASTIC"/>
    <property type="match status" value="1"/>
</dbReference>
<dbReference type="InterPro" id="IPR035654">
    <property type="entry name" value="LepA_IV"/>
</dbReference>
<evidence type="ECO:0000256" key="2">
    <source>
        <dbReference type="ARBA" id="ARBA00022475"/>
    </source>
</evidence>
<dbReference type="SUPFAM" id="SSF50447">
    <property type="entry name" value="Translation proteins"/>
    <property type="match status" value="1"/>
</dbReference>
<evidence type="ECO:0000256" key="7">
    <source>
        <dbReference type="ARBA" id="ARBA00023136"/>
    </source>
</evidence>
<dbReference type="Gene3D" id="3.30.70.2570">
    <property type="entry name" value="Elongation factor 4, C-terminal domain"/>
    <property type="match status" value="1"/>
</dbReference>
<dbReference type="EC" id="3.6.5.n1" evidence="11 12"/>
<evidence type="ECO:0000256" key="10">
    <source>
        <dbReference type="ARBA" id="ARBA00061052"/>
    </source>
</evidence>
<dbReference type="RefSeq" id="WP_155477222.1">
    <property type="nucleotide sequence ID" value="NZ_WNKU01000019.1"/>
</dbReference>
<evidence type="ECO:0000259" key="13">
    <source>
        <dbReference type="PROSITE" id="PS51722"/>
    </source>
</evidence>
<dbReference type="InterPro" id="IPR027417">
    <property type="entry name" value="P-loop_NTPase"/>
</dbReference>
<dbReference type="PRINTS" id="PR00315">
    <property type="entry name" value="ELONGATNFCT"/>
</dbReference>
<keyword evidence="14" id="KW-0251">Elongation factor</keyword>
<dbReference type="PROSITE" id="PS51722">
    <property type="entry name" value="G_TR_2"/>
    <property type="match status" value="1"/>
</dbReference>
<dbReference type="Gene3D" id="3.30.70.870">
    <property type="entry name" value="Elongation Factor G (Translational Gtpase), domain 3"/>
    <property type="match status" value="1"/>
</dbReference>
<dbReference type="GO" id="GO:0045727">
    <property type="term" value="P:positive regulation of translation"/>
    <property type="evidence" value="ECO:0007669"/>
    <property type="project" value="UniProtKB-UniRule"/>
</dbReference>
<protein>
    <recommendedName>
        <fullName evidence="11 12">Elongation factor 4</fullName>
        <shortName evidence="12">EF-4</shortName>
        <ecNumber evidence="11 12">3.6.5.n1</ecNumber>
    </recommendedName>
    <alternativeName>
        <fullName evidence="12">Ribosomal back-translocase LepA</fullName>
    </alternativeName>
</protein>
<comment type="similarity">
    <text evidence="1 12">Belongs to the TRAFAC class translation factor GTPase superfamily. Classic translation factor GTPase family. LepA subfamily.</text>
</comment>
<dbReference type="FunFam" id="3.40.50.300:FF:000078">
    <property type="entry name" value="Elongation factor 4"/>
    <property type="match status" value="1"/>
</dbReference>
<dbReference type="CDD" id="cd03699">
    <property type="entry name" value="EF4_II"/>
    <property type="match status" value="1"/>
</dbReference>
<dbReference type="InterPro" id="IPR038363">
    <property type="entry name" value="LepA_C_sf"/>
</dbReference>
<comment type="caution">
    <text evidence="14">The sequence shown here is derived from an EMBL/GenBank/DDBJ whole genome shotgun (WGS) entry which is preliminary data.</text>
</comment>
<dbReference type="OrthoDB" id="9801591at2"/>
<feature type="binding site" evidence="12">
    <location>
        <begin position="135"/>
        <end position="138"/>
    </location>
    <ligand>
        <name>GTP</name>
        <dbReference type="ChEBI" id="CHEBI:37565"/>
    </ligand>
</feature>
<dbReference type="GO" id="GO:0003924">
    <property type="term" value="F:GTPase activity"/>
    <property type="evidence" value="ECO:0007669"/>
    <property type="project" value="UniProtKB-UniRule"/>
</dbReference>
<dbReference type="Gene3D" id="3.30.70.240">
    <property type="match status" value="1"/>
</dbReference>
<evidence type="ECO:0000256" key="5">
    <source>
        <dbReference type="ARBA" id="ARBA00022917"/>
    </source>
</evidence>
<dbReference type="InterPro" id="IPR006297">
    <property type="entry name" value="EF-4"/>
</dbReference>
<reference evidence="14 15" key="1">
    <citation type="submission" date="2019-11" db="EMBL/GenBank/DDBJ databases">
        <title>Whole-genome sequence of a the green, strictly anaerobic photosynthetic bacterium Heliobacillus mobilis DSM 6151.</title>
        <authorList>
            <person name="Kyndt J.A."/>
            <person name="Meyer T.E."/>
        </authorList>
    </citation>
    <scope>NUCLEOTIDE SEQUENCE [LARGE SCALE GENOMIC DNA]</scope>
    <source>
        <strain evidence="14 15">DSM 6151</strain>
    </source>
</reference>
<dbReference type="FunFam" id="3.30.70.2570:FF:000001">
    <property type="entry name" value="Translation factor GUF1, mitochondrial"/>
    <property type="match status" value="1"/>
</dbReference>
<dbReference type="FunFam" id="3.30.70.870:FF:000004">
    <property type="entry name" value="Translation factor GUF1, mitochondrial"/>
    <property type="match status" value="1"/>
</dbReference>
<dbReference type="Gene3D" id="3.40.50.300">
    <property type="entry name" value="P-loop containing nucleotide triphosphate hydrolases"/>
    <property type="match status" value="1"/>
</dbReference>
<keyword evidence="4 12" id="KW-0378">Hydrolase</keyword>
<dbReference type="CDD" id="cd01890">
    <property type="entry name" value="LepA"/>
    <property type="match status" value="1"/>
</dbReference>
<evidence type="ECO:0000256" key="9">
    <source>
        <dbReference type="ARBA" id="ARBA00057626"/>
    </source>
</evidence>
<dbReference type="InterPro" id="IPR013842">
    <property type="entry name" value="LepA_CTD"/>
</dbReference>
<evidence type="ECO:0000256" key="6">
    <source>
        <dbReference type="ARBA" id="ARBA00023134"/>
    </source>
</evidence>
<dbReference type="InterPro" id="IPR000640">
    <property type="entry name" value="EFG_V-like"/>
</dbReference>
<dbReference type="Proteomes" id="UP000430670">
    <property type="component" value="Unassembled WGS sequence"/>
</dbReference>
<keyword evidence="15" id="KW-1185">Reference proteome</keyword>
<dbReference type="SMART" id="SM00838">
    <property type="entry name" value="EFG_C"/>
    <property type="match status" value="1"/>
</dbReference>
<dbReference type="PROSITE" id="PS00301">
    <property type="entry name" value="G_TR_1"/>
    <property type="match status" value="1"/>
</dbReference>
<evidence type="ECO:0000313" key="15">
    <source>
        <dbReference type="Proteomes" id="UP000430670"/>
    </source>
</evidence>
<feature type="binding site" evidence="12">
    <location>
        <begin position="18"/>
        <end position="23"/>
    </location>
    <ligand>
        <name>GTP</name>
        <dbReference type="ChEBI" id="CHEBI:37565"/>
    </ligand>
</feature>
<dbReference type="Pfam" id="PF03144">
    <property type="entry name" value="GTP_EFTU_D2"/>
    <property type="match status" value="1"/>
</dbReference>
<evidence type="ECO:0000256" key="4">
    <source>
        <dbReference type="ARBA" id="ARBA00022801"/>
    </source>
</evidence>
<keyword evidence="5 12" id="KW-0648">Protein biosynthesis</keyword>
<dbReference type="AlphaFoldDB" id="A0A6I3SNL1"/>
<organism evidence="14 15">
    <name type="scientific">Heliobacterium mobile</name>
    <name type="common">Heliobacillus mobilis</name>
    <dbReference type="NCBI Taxonomy" id="28064"/>
    <lineage>
        <taxon>Bacteria</taxon>
        <taxon>Bacillati</taxon>
        <taxon>Bacillota</taxon>
        <taxon>Clostridia</taxon>
        <taxon>Eubacteriales</taxon>
        <taxon>Heliobacteriaceae</taxon>
        <taxon>Heliobacterium</taxon>
    </lineage>
</organism>
<keyword evidence="2 12" id="KW-1003">Cell membrane</keyword>
<dbReference type="InterPro" id="IPR005225">
    <property type="entry name" value="Small_GTP-bd"/>
</dbReference>
<dbReference type="CDD" id="cd16260">
    <property type="entry name" value="EF4_III"/>
    <property type="match status" value="1"/>
</dbReference>